<comment type="caution">
    <text evidence="2">The sequence shown here is derived from an EMBL/GenBank/DDBJ whole genome shotgun (WGS) entry which is preliminary data.</text>
</comment>
<dbReference type="AlphaFoldDB" id="D9PMK1"/>
<dbReference type="InterPro" id="IPR025275">
    <property type="entry name" value="DUF4015"/>
</dbReference>
<sequence>MYFDRVGPMTYPSHYNKNFIGLDSADNHPYEVTKYTMKSINKKISDLNSEILLAKWKIEKLN</sequence>
<dbReference type="EMBL" id="ADZX01000843">
    <property type="protein sequence ID" value="EFK95220.1"/>
    <property type="molecule type" value="Genomic_DNA"/>
</dbReference>
<protein>
    <recommendedName>
        <fullName evidence="1">DUF4015 domain-containing protein</fullName>
    </recommendedName>
</protein>
<reference evidence="2" key="2">
    <citation type="journal article" date="2011" name="Microb. Ecol.">
        <title>Taxonomic and Functional Metagenomic Profiling of the Microbial Community in the Anoxic Sediment of a Sub-saline Shallow Lake (Laguna de Carrizo, Central Spain).</title>
        <authorList>
            <person name="Ferrer M."/>
            <person name="Guazzaroni M.E."/>
            <person name="Richter M."/>
            <person name="Garcia-Salamanca A."/>
            <person name="Yarza P."/>
            <person name="Suarez-Suarez A."/>
            <person name="Solano J."/>
            <person name="Alcaide M."/>
            <person name="van Dillewijn P."/>
            <person name="Molina-Henares M.A."/>
            <person name="Lopez-Cortes N."/>
            <person name="Al-Ramahi Y."/>
            <person name="Guerrero C."/>
            <person name="Acosta A."/>
            <person name="de Eugenio L.I."/>
            <person name="Martinez V."/>
            <person name="Marques S."/>
            <person name="Rojo F."/>
            <person name="Santero E."/>
            <person name="Genilloud O."/>
            <person name="Perez-Perez J."/>
            <person name="Rossello-Mora R."/>
            <person name="Ramos J.L."/>
        </authorList>
    </citation>
    <scope>NUCLEOTIDE SEQUENCE</scope>
</reference>
<name>D9PMK1_9ZZZZ</name>
<reference evidence="2" key="1">
    <citation type="submission" date="2010-07" db="EMBL/GenBank/DDBJ databases">
        <authorList>
            <consortium name="CONSOLIDER consortium CSD2007-00005"/>
            <person name="Guazzaroni M.-E."/>
            <person name="Richter M."/>
            <person name="Garcia-Salamanca A."/>
            <person name="Yarza P."/>
            <person name="Ferrer M."/>
        </authorList>
    </citation>
    <scope>NUCLEOTIDE SEQUENCE</scope>
</reference>
<feature type="domain" description="DUF4015" evidence="1">
    <location>
        <begin position="3"/>
        <end position="49"/>
    </location>
</feature>
<evidence type="ECO:0000259" key="1">
    <source>
        <dbReference type="Pfam" id="PF13200"/>
    </source>
</evidence>
<evidence type="ECO:0000313" key="2">
    <source>
        <dbReference type="EMBL" id="EFK95220.1"/>
    </source>
</evidence>
<organism evidence="2">
    <name type="scientific">sediment metagenome</name>
    <dbReference type="NCBI Taxonomy" id="749907"/>
    <lineage>
        <taxon>unclassified sequences</taxon>
        <taxon>metagenomes</taxon>
        <taxon>ecological metagenomes</taxon>
    </lineage>
</organism>
<gene>
    <name evidence="2" type="ORF">LDC_2779</name>
</gene>
<accession>D9PMK1</accession>
<proteinExistence type="predicted"/>
<dbReference type="Pfam" id="PF13200">
    <property type="entry name" value="DUF4015"/>
    <property type="match status" value="1"/>
</dbReference>